<evidence type="ECO:0000256" key="3">
    <source>
        <dbReference type="ARBA" id="ARBA00022763"/>
    </source>
</evidence>
<organism evidence="18 19">
    <name type="scientific">Candidatus Seongchinamella marina</name>
    <dbReference type="NCBI Taxonomy" id="2518990"/>
    <lineage>
        <taxon>Bacteria</taxon>
        <taxon>Pseudomonadati</taxon>
        <taxon>Pseudomonadota</taxon>
        <taxon>Gammaproteobacteria</taxon>
        <taxon>Cellvibrionales</taxon>
        <taxon>Halieaceae</taxon>
        <taxon>Seongchinamella</taxon>
    </lineage>
</organism>
<keyword evidence="10" id="KW-0413">Isomerase</keyword>
<evidence type="ECO:0000256" key="12">
    <source>
        <dbReference type="ARBA" id="ARBA00034808"/>
    </source>
</evidence>
<evidence type="ECO:0000256" key="2">
    <source>
        <dbReference type="ARBA" id="ARBA00022741"/>
    </source>
</evidence>
<evidence type="ECO:0000313" key="18">
    <source>
        <dbReference type="EMBL" id="MCX2973147.1"/>
    </source>
</evidence>
<keyword evidence="9" id="KW-0234">DNA repair</keyword>
<dbReference type="InterPro" id="IPR000212">
    <property type="entry name" value="DNA_helicase_UvrD/REP"/>
</dbReference>
<comment type="caution">
    <text evidence="18">The sequence shown here is derived from an EMBL/GenBank/DDBJ whole genome shotgun (WGS) entry which is preliminary data.</text>
</comment>
<dbReference type="Gene3D" id="3.40.50.300">
    <property type="entry name" value="P-loop containing nucleotide triphosphate hydrolases"/>
    <property type="match status" value="4"/>
</dbReference>
<evidence type="ECO:0000256" key="6">
    <source>
        <dbReference type="ARBA" id="ARBA00022839"/>
    </source>
</evidence>
<dbReference type="InterPro" id="IPR014016">
    <property type="entry name" value="UvrD-like_ATP-bd"/>
</dbReference>
<dbReference type="PROSITE" id="PS51217">
    <property type="entry name" value="UVRD_HELICASE_CTER"/>
    <property type="match status" value="1"/>
</dbReference>
<evidence type="ECO:0000259" key="16">
    <source>
        <dbReference type="PROSITE" id="PS51198"/>
    </source>
</evidence>
<dbReference type="Gene3D" id="1.10.486.10">
    <property type="entry name" value="PCRA, domain 4"/>
    <property type="match status" value="1"/>
</dbReference>
<proteinExistence type="predicted"/>
<evidence type="ECO:0000256" key="13">
    <source>
        <dbReference type="ARBA" id="ARBA00034923"/>
    </source>
</evidence>
<evidence type="ECO:0000256" key="4">
    <source>
        <dbReference type="ARBA" id="ARBA00022801"/>
    </source>
</evidence>
<dbReference type="Pfam" id="PF13361">
    <property type="entry name" value="UvrD_C"/>
    <property type="match status" value="2"/>
</dbReference>
<keyword evidence="4 15" id="KW-0378">Hydrolase</keyword>
<evidence type="ECO:0000256" key="9">
    <source>
        <dbReference type="ARBA" id="ARBA00023204"/>
    </source>
</evidence>
<dbReference type="InterPro" id="IPR038726">
    <property type="entry name" value="PDDEXK_AddAB-type"/>
</dbReference>
<gene>
    <name evidence="18" type="ORF">EYC87_06045</name>
</gene>
<protein>
    <recommendedName>
        <fullName evidence="12">DNA 3'-5' helicase</fullName>
        <ecNumber evidence="12">5.6.2.4</ecNumber>
    </recommendedName>
    <alternativeName>
        <fullName evidence="13">DNA 3'-5' helicase II</fullName>
    </alternativeName>
</protein>
<dbReference type="PANTHER" id="PTHR11070">
    <property type="entry name" value="UVRD / RECB / PCRA DNA HELICASE FAMILY MEMBER"/>
    <property type="match status" value="1"/>
</dbReference>
<comment type="catalytic activity">
    <reaction evidence="14">
        <text>ATP + H2O = ADP + phosphate + H(+)</text>
        <dbReference type="Rhea" id="RHEA:13065"/>
        <dbReference type="ChEBI" id="CHEBI:15377"/>
        <dbReference type="ChEBI" id="CHEBI:15378"/>
        <dbReference type="ChEBI" id="CHEBI:30616"/>
        <dbReference type="ChEBI" id="CHEBI:43474"/>
        <dbReference type="ChEBI" id="CHEBI:456216"/>
        <dbReference type="EC" id="5.6.2.4"/>
    </reaction>
</comment>
<evidence type="ECO:0000256" key="7">
    <source>
        <dbReference type="ARBA" id="ARBA00022840"/>
    </source>
</evidence>
<dbReference type="PANTHER" id="PTHR11070:SF2">
    <property type="entry name" value="ATP-DEPENDENT DNA HELICASE SRS2"/>
    <property type="match status" value="1"/>
</dbReference>
<dbReference type="PROSITE" id="PS51198">
    <property type="entry name" value="UVRD_HELICASE_ATP_BIND"/>
    <property type="match status" value="1"/>
</dbReference>
<feature type="domain" description="UvrD-like helicase ATP-binding" evidence="16">
    <location>
        <begin position="2"/>
        <end position="485"/>
    </location>
</feature>
<dbReference type="Pfam" id="PF00580">
    <property type="entry name" value="UvrD-helicase"/>
    <property type="match status" value="2"/>
</dbReference>
<keyword evidence="6" id="KW-0269">Exonuclease</keyword>
<feature type="binding site" evidence="15">
    <location>
        <begin position="23"/>
        <end position="30"/>
    </location>
    <ligand>
        <name>ATP</name>
        <dbReference type="ChEBI" id="CHEBI:30616"/>
    </ligand>
</feature>
<sequence>MTIADANDRAEALDVVRSFCVTAPAGSGKTELLIQRFLALLARVKRPEQVLAITFTRKAAAEMRERVLQALQAARDKVAVEGEHQRVTRDLALAALESSDREQWHLARDISRLNIKTIDSFCAGLTRQIPILSQFGGQAQAVDDATELYKEAVSELFSIAGTSRSGATDLDSLLLHFDNNWDRLRELLVTMLGKRDQWHLYMGAKRSPEQAEVKLRATVESVVTEGLQDLSTVLDPWQDEIFDLLCYARENLGEGIPDEFPAASADNMELWRFMGQLFLTQGGSFRKSVNVRNGFPTGGDDAKARKAHFADLAARMGQVKGLAGELGGLAWLPRMDNHNDAWQMVLHLSHVLPLLAACLLLVFERRSVVDHSQVALSALDALGEDDEPTELALRLDYSIEHILIDEFQDTAINQYNLVSKLTRGWGQHNALNPAAPRTLFIVGDGMQSIYGFRNANVGLFLKARQEGFNGVTLQALSLRCNFRSEQGIVDWVNDSFRDAFPAEDNVYRGRVSFTDAIAVKPAGAELAVSLNGFWGEQAKEQEAQWLVEQVALGLADPNLGSIAILGRSRPQLASILELLRQRDIPFASQEMDALAGSPAIVDLMTLCRALVNPGDRVAWYAMLRAPWCALSLADMKCLADSAQDPRWQNVYGALCNRELPAGLSAEGKQRLLHVGQCLLWAQQRRDRLGLRAWIEQLWLHLGGPACFTQQRFLADAERFLSLLQLADAEGKGLNVDWLELRISRLYASGDAPDARLQVMTLHKSKGLEFDWVLIPALARATRGDSRDILLWDEHNSKTGELGFMLAADDHSDDKTPGLYNFLKKQRKEKSRLETTRLLYVGATRAVKKLTLSACLGGGENAGPQDEPEFKPPGDGALLAPIWATFERQAVVHVPMTSVQPQSKISRGLLRLSQSPATLPLMPKDSPQGANIPDPALNWLDRYVGTVIHEVLEQLSLLASLPDELPVRLAELARHSLSSMGLAEEQLEAAFGRVSHAVASTLADESGGRWMLSAQHAQAHSELTLTIQEAGQPRDIVIDRTFVDRDTGIRWIIDYKSSTPEAGVSAASFLQVEAGRYKSQLSFYRDAMSEIGPEPVRCALYFTGMACLHHLSELDR</sequence>
<keyword evidence="7 15" id="KW-0067">ATP-binding</keyword>
<dbReference type="Pfam" id="PF12705">
    <property type="entry name" value="PDDEXK_1"/>
    <property type="match status" value="1"/>
</dbReference>
<comment type="catalytic activity">
    <reaction evidence="11">
        <text>Couples ATP hydrolysis with the unwinding of duplex DNA by translocating in the 3'-5' direction.</text>
        <dbReference type="EC" id="5.6.2.4"/>
    </reaction>
</comment>
<dbReference type="InterPro" id="IPR011604">
    <property type="entry name" value="PDDEXK-like_dom_sf"/>
</dbReference>
<keyword evidence="5 15" id="KW-0347">Helicase</keyword>
<dbReference type="Gene3D" id="3.90.320.10">
    <property type="match status" value="1"/>
</dbReference>
<dbReference type="InterPro" id="IPR027417">
    <property type="entry name" value="P-loop_NTPase"/>
</dbReference>
<dbReference type="EMBL" id="SHNP01000002">
    <property type="protein sequence ID" value="MCX2973147.1"/>
    <property type="molecule type" value="Genomic_DNA"/>
</dbReference>
<keyword evidence="1" id="KW-0540">Nuclease</keyword>
<dbReference type="InterPro" id="IPR011335">
    <property type="entry name" value="Restrct_endonuc-II-like"/>
</dbReference>
<reference evidence="18" key="1">
    <citation type="submission" date="2019-02" db="EMBL/GenBank/DDBJ databases">
        <authorList>
            <person name="Li S.-H."/>
        </authorList>
    </citation>
    <scope>NUCLEOTIDE SEQUENCE</scope>
    <source>
        <strain evidence="18">IMCC8485</strain>
    </source>
</reference>
<evidence type="ECO:0000256" key="15">
    <source>
        <dbReference type="PROSITE-ProRule" id="PRU00560"/>
    </source>
</evidence>
<name>A0ABT3ST43_9GAMM</name>
<feature type="domain" description="UvrD-like helicase C-terminal" evidence="17">
    <location>
        <begin position="486"/>
        <end position="766"/>
    </location>
</feature>
<evidence type="ECO:0000256" key="10">
    <source>
        <dbReference type="ARBA" id="ARBA00023235"/>
    </source>
</evidence>
<keyword evidence="8" id="KW-0238">DNA-binding</keyword>
<dbReference type="SUPFAM" id="SSF52540">
    <property type="entry name" value="P-loop containing nucleoside triphosphate hydrolases"/>
    <property type="match status" value="1"/>
</dbReference>
<evidence type="ECO:0000256" key="8">
    <source>
        <dbReference type="ARBA" id="ARBA00023125"/>
    </source>
</evidence>
<keyword evidence="3" id="KW-0227">DNA damage</keyword>
<evidence type="ECO:0000256" key="5">
    <source>
        <dbReference type="ARBA" id="ARBA00022806"/>
    </source>
</evidence>
<evidence type="ECO:0000313" key="19">
    <source>
        <dbReference type="Proteomes" id="UP001143307"/>
    </source>
</evidence>
<dbReference type="EC" id="5.6.2.4" evidence="12"/>
<dbReference type="GO" id="GO:0004386">
    <property type="term" value="F:helicase activity"/>
    <property type="evidence" value="ECO:0007669"/>
    <property type="project" value="UniProtKB-KW"/>
</dbReference>
<keyword evidence="19" id="KW-1185">Reference proteome</keyword>
<evidence type="ECO:0000256" key="11">
    <source>
        <dbReference type="ARBA" id="ARBA00034617"/>
    </source>
</evidence>
<dbReference type="InterPro" id="IPR014017">
    <property type="entry name" value="DNA_helicase_UvrD-like_C"/>
</dbReference>
<dbReference type="Proteomes" id="UP001143307">
    <property type="component" value="Unassembled WGS sequence"/>
</dbReference>
<evidence type="ECO:0000259" key="17">
    <source>
        <dbReference type="PROSITE" id="PS51217"/>
    </source>
</evidence>
<evidence type="ECO:0000256" key="14">
    <source>
        <dbReference type="ARBA" id="ARBA00048988"/>
    </source>
</evidence>
<dbReference type="SUPFAM" id="SSF52980">
    <property type="entry name" value="Restriction endonuclease-like"/>
    <property type="match status" value="1"/>
</dbReference>
<keyword evidence="2 15" id="KW-0547">Nucleotide-binding</keyword>
<accession>A0ABT3ST43</accession>
<evidence type="ECO:0000256" key="1">
    <source>
        <dbReference type="ARBA" id="ARBA00022722"/>
    </source>
</evidence>
<dbReference type="RefSeq" id="WP_279252099.1">
    <property type="nucleotide sequence ID" value="NZ_SHNP01000002.1"/>
</dbReference>